<reference evidence="10 11" key="1">
    <citation type="journal article" date="2012" name="BMC Genomics">
        <title>Sequencing the genome of Marssonina brunnea reveals fungus-poplar co-evolution.</title>
        <authorList>
            <person name="Zhu S."/>
            <person name="Cao Y.-Z."/>
            <person name="Jiang C."/>
            <person name="Tan B.-Y."/>
            <person name="Wang Z."/>
            <person name="Feng S."/>
            <person name="Zhang L."/>
            <person name="Su X.-H."/>
            <person name="Brejova B."/>
            <person name="Vinar T."/>
            <person name="Xu M."/>
            <person name="Wang M.-X."/>
            <person name="Zhang S.-G."/>
            <person name="Huang M.-R."/>
            <person name="Wu R."/>
            <person name="Zhou Y."/>
        </authorList>
    </citation>
    <scope>NUCLEOTIDE SEQUENCE [LARGE SCALE GENOMIC DNA]</scope>
    <source>
        <strain evidence="10 11">MB_m1</strain>
    </source>
</reference>
<keyword evidence="4 6" id="KW-1015">Disulfide bond</keyword>
<dbReference type="InParanoid" id="K1X4E9"/>
<dbReference type="EC" id="1.14.99.56" evidence="6"/>
<accession>K1X4E9</accession>
<proteinExistence type="predicted"/>
<dbReference type="GO" id="GO:0030248">
    <property type="term" value="F:cellulose binding"/>
    <property type="evidence" value="ECO:0007669"/>
    <property type="project" value="UniProtKB-UniRule"/>
</dbReference>
<keyword evidence="6" id="KW-0119">Carbohydrate metabolism</keyword>
<evidence type="ECO:0000256" key="8">
    <source>
        <dbReference type="SAM" id="SignalP"/>
    </source>
</evidence>
<dbReference type="InterPro" id="IPR005103">
    <property type="entry name" value="AA9_LPMO"/>
</dbReference>
<dbReference type="PANTHER" id="PTHR33353">
    <property type="entry name" value="PUTATIVE (AFU_ORTHOLOGUE AFUA_1G12560)-RELATED"/>
    <property type="match status" value="1"/>
</dbReference>
<evidence type="ECO:0000259" key="9">
    <source>
        <dbReference type="Pfam" id="PF03443"/>
    </source>
</evidence>
<feature type="compositionally biased region" description="Low complexity" evidence="7">
    <location>
        <begin position="488"/>
        <end position="503"/>
    </location>
</feature>
<evidence type="ECO:0000313" key="11">
    <source>
        <dbReference type="Proteomes" id="UP000006753"/>
    </source>
</evidence>
<evidence type="ECO:0000256" key="7">
    <source>
        <dbReference type="SAM" id="MobiDB-lite"/>
    </source>
</evidence>
<evidence type="ECO:0000256" key="6">
    <source>
        <dbReference type="RuleBase" id="RU368122"/>
    </source>
</evidence>
<dbReference type="OrthoDB" id="5985073at2759"/>
<gene>
    <name evidence="10" type="ORF">MBM_02013</name>
</gene>
<name>K1X4E9_MARBU</name>
<protein>
    <recommendedName>
        <fullName evidence="6">AA9 family lytic polysaccharide monooxygenase</fullName>
        <ecNumber evidence="6">1.14.99.56</ecNumber>
    </recommendedName>
    <alternativeName>
        <fullName evidence="6">Endo-beta-1,4-glucanase</fullName>
    </alternativeName>
    <alternativeName>
        <fullName evidence="6">Glycosyl hydrolase 61 family protein</fullName>
    </alternativeName>
</protein>
<evidence type="ECO:0000256" key="1">
    <source>
        <dbReference type="ARBA" id="ARBA00001973"/>
    </source>
</evidence>
<keyword evidence="5" id="KW-0325">Glycoprotein</keyword>
<organism evidence="10 11">
    <name type="scientific">Marssonina brunnea f. sp. multigermtubi (strain MB_m1)</name>
    <name type="common">Marssonina leaf spot fungus</name>
    <dbReference type="NCBI Taxonomy" id="1072389"/>
    <lineage>
        <taxon>Eukaryota</taxon>
        <taxon>Fungi</taxon>
        <taxon>Dikarya</taxon>
        <taxon>Ascomycota</taxon>
        <taxon>Pezizomycotina</taxon>
        <taxon>Leotiomycetes</taxon>
        <taxon>Helotiales</taxon>
        <taxon>Drepanopezizaceae</taxon>
        <taxon>Drepanopeziza</taxon>
    </lineage>
</organism>
<feature type="domain" description="Auxiliary Activity family 9 catalytic" evidence="9">
    <location>
        <begin position="23"/>
        <end position="233"/>
    </location>
</feature>
<dbReference type="STRING" id="1072389.K1X4E9"/>
<dbReference type="eggNOG" id="ENOG502S0DH">
    <property type="taxonomic scope" value="Eukaryota"/>
</dbReference>
<dbReference type="GO" id="GO:0005576">
    <property type="term" value="C:extracellular region"/>
    <property type="evidence" value="ECO:0007669"/>
    <property type="project" value="UniProtKB-SubCell"/>
</dbReference>
<evidence type="ECO:0000256" key="3">
    <source>
        <dbReference type="ARBA" id="ARBA00022525"/>
    </source>
</evidence>
<keyword evidence="6" id="KW-0136">Cellulose degradation</keyword>
<feature type="chain" id="PRO_5003855148" description="AA9 family lytic polysaccharide monooxygenase" evidence="8">
    <location>
        <begin position="23"/>
        <end position="922"/>
    </location>
</feature>
<sequence>MKVSKAVFALALALAGLGGVASHSAFTNLFVDGADQGDGTCVRMRMDPGTATNPINDLESGEMACGFDGTKGVARVCPAKQGSKLGFEFRDVPDHSSPESIDNSHKGPCSVFMKRVDSAITNTGVGDGWFKVAFTGYDAATSKWCTETLREKNGIITFPIPNDLAGGYYLVRPELLSLHQADKNPPNPQFYVGCAQIFLESKETKVPSETVSIPGYVNISNPAVLFNIYDPKWPYPEPGPGVYKAGKSPAMTVQRVRKQTEGLLPANAEMTNANWWGVKLDDYHTQNGCWNASTSCYAQVEKCYNSAPPTGSKNCRLWESKCSGIQKACGQGVFHGPPKYSPTGPLRAGAKNQQRSDLIFVDDGHNSSTDPAHSAGISFIPSTSTATIYVPVVNDGSGTLQAFLSYSNAQPDVLSTPGPSASMSLSSMSSLTMDAGGSLLSTSSVLGTIDKGLNPGTLVTTIFVDHMAPHVVTLTSTTDPGTPGSWLPSFAASSPSSPTSQPDITPISLEYTLAISSHITAPLTLATRPVNSATPGFETPTPGLASSGSLSLSLFNSLPTTLPVSAATFRTPDSLDFGGNGVTGFTFTTLAPAPAPASASSTSIQFAATLPSSGTTYSVTASTDPGIEETSFFGSSSTDTGFPSILSGVITSVTILTGPAGGLSSPIGLSSTNMDSPCLTFYQISSSIPVMASFSSSSAPISSPSTIWARLTSIGTDAPVSSTSSYTLSTASVSEPSFNLEHTFDDCFLFKHSPRPISLLVKPTDYQPTILFNHSRRLSSIIVKSTEHGSIIRHRLTRNTKRNHREHPPIHITNIPDIEIIPVTADDAPFSAQAQTEIAGPTPSSITATKWSPDATCGGGNNYVCRESCCSVDGWCGTDHDHCDELFCQRKWGLCGGEGLQFAGFRASVRVKRMLRRGWRGE</sequence>
<dbReference type="AlphaFoldDB" id="K1X4E9"/>
<feature type="region of interest" description="Disordered" evidence="7">
    <location>
        <begin position="475"/>
        <end position="503"/>
    </location>
</feature>
<dbReference type="EMBL" id="JH921430">
    <property type="protein sequence ID" value="EKD20061.1"/>
    <property type="molecule type" value="Genomic_DNA"/>
</dbReference>
<evidence type="ECO:0000313" key="10">
    <source>
        <dbReference type="EMBL" id="EKD20061.1"/>
    </source>
</evidence>
<keyword evidence="8" id="KW-0732">Signal</keyword>
<dbReference type="PANTHER" id="PTHR33353:SF32">
    <property type="entry name" value="ENDO-BETA-1,4-GLUCANASE D"/>
    <property type="match status" value="1"/>
</dbReference>
<dbReference type="GO" id="GO:0008810">
    <property type="term" value="F:cellulase activity"/>
    <property type="evidence" value="ECO:0007669"/>
    <property type="project" value="UniProtKB-UniRule"/>
</dbReference>
<keyword evidence="3 6" id="KW-0964">Secreted</keyword>
<evidence type="ECO:0000256" key="4">
    <source>
        <dbReference type="ARBA" id="ARBA00023157"/>
    </source>
</evidence>
<comment type="domain">
    <text evidence="6">Has a modular structure: an endo-beta-1,4-glucanase catalytic module at the N-terminus, a linker rich in serines and threonines, and a C-terminal carbohydrate-binding module (CBM).</text>
</comment>
<dbReference type="Proteomes" id="UP000006753">
    <property type="component" value="Unassembled WGS sequence"/>
</dbReference>
<evidence type="ECO:0000256" key="2">
    <source>
        <dbReference type="ARBA" id="ARBA00004613"/>
    </source>
</evidence>
<comment type="function">
    <text evidence="6">Lytic polysaccharide monooxygenase (LMPO) that depolymerizes crystalline and amorphous polysaccharides via the oxidation of scissile alpha- or beta-(1-4)-glycosidic bonds, yielding C1 and/or C4 oxidation products. Catalysis by LPMOs requires the reduction of the active-site copper from Cu(II) to Cu(I) by a reducing agent and H(2)O(2) or O(2) as a cosubstrate.</text>
</comment>
<evidence type="ECO:0000256" key="5">
    <source>
        <dbReference type="ARBA" id="ARBA00023180"/>
    </source>
</evidence>
<keyword evidence="11" id="KW-1185">Reference proteome</keyword>
<feature type="signal peptide" evidence="8">
    <location>
        <begin position="1"/>
        <end position="22"/>
    </location>
</feature>
<dbReference type="InterPro" id="IPR049892">
    <property type="entry name" value="AA9"/>
</dbReference>
<dbReference type="CDD" id="cd21175">
    <property type="entry name" value="LPMO_AA9"/>
    <property type="match status" value="1"/>
</dbReference>
<dbReference type="Pfam" id="PF03443">
    <property type="entry name" value="AA9"/>
    <property type="match status" value="1"/>
</dbReference>
<comment type="subcellular location">
    <subcellularLocation>
        <location evidence="2 6">Secreted</location>
    </subcellularLocation>
</comment>
<keyword evidence="6" id="KW-0624">Polysaccharide degradation</keyword>
<comment type="catalytic activity">
    <reaction evidence="6">
        <text>[(1-&gt;4)-beta-D-glucosyl]n+m + reduced acceptor + O2 = 4-dehydro-beta-D-glucosyl-[(1-&gt;4)-beta-D-glucosyl]n-1 + [(1-&gt;4)-beta-D-glucosyl]m + acceptor + H2O.</text>
        <dbReference type="EC" id="1.14.99.56"/>
    </reaction>
</comment>
<dbReference type="GO" id="GO:0030245">
    <property type="term" value="P:cellulose catabolic process"/>
    <property type="evidence" value="ECO:0007669"/>
    <property type="project" value="UniProtKB-UniRule"/>
</dbReference>
<comment type="cofactor">
    <cofactor evidence="1">
        <name>Cu(2+)</name>
        <dbReference type="ChEBI" id="CHEBI:29036"/>
    </cofactor>
</comment>
<dbReference type="Gene3D" id="2.70.50.70">
    <property type="match status" value="1"/>
</dbReference>
<dbReference type="KEGG" id="mbe:MBM_02013"/>
<dbReference type="HOGENOM" id="CLU_316429_0_0_1"/>